<evidence type="ECO:0000313" key="3">
    <source>
        <dbReference type="Proteomes" id="UP001589776"/>
    </source>
</evidence>
<organism evidence="2 3">
    <name type="scientific">Paenibacillus chartarius</name>
    <dbReference type="NCBI Taxonomy" id="747481"/>
    <lineage>
        <taxon>Bacteria</taxon>
        <taxon>Bacillati</taxon>
        <taxon>Bacillota</taxon>
        <taxon>Bacilli</taxon>
        <taxon>Bacillales</taxon>
        <taxon>Paenibacillaceae</taxon>
        <taxon>Paenibacillus</taxon>
    </lineage>
</organism>
<evidence type="ECO:0000313" key="2">
    <source>
        <dbReference type="EMBL" id="MFC0212217.1"/>
    </source>
</evidence>
<dbReference type="GO" id="GO:0016798">
    <property type="term" value="F:hydrolase activity, acting on glycosyl bonds"/>
    <property type="evidence" value="ECO:0007669"/>
    <property type="project" value="UniProtKB-KW"/>
</dbReference>
<comment type="caution">
    <text evidence="2">The sequence shown here is derived from an EMBL/GenBank/DDBJ whole genome shotgun (WGS) entry which is preliminary data.</text>
</comment>
<name>A0ABV6DHX8_9BACL</name>
<dbReference type="RefSeq" id="WP_377469333.1">
    <property type="nucleotide sequence ID" value="NZ_JBHLWN010000027.1"/>
</dbReference>
<accession>A0ABV6DHX8</accession>
<dbReference type="InterPro" id="IPR018711">
    <property type="entry name" value="NAGPA"/>
</dbReference>
<evidence type="ECO:0000259" key="1">
    <source>
        <dbReference type="Pfam" id="PF09992"/>
    </source>
</evidence>
<dbReference type="Proteomes" id="UP001589776">
    <property type="component" value="Unassembled WGS sequence"/>
</dbReference>
<proteinExistence type="predicted"/>
<sequence length="235" mass="26194">MALPYSFEFRSVQPAGKPVFAVIKTALSRVKPEIINTQMLQKPHIGINGGFFAADNGYDNPPTGLRAISYWKDDTTYYAYNGTSSNPVSRKTFVSYTDSSNVVRATYMYASNLNQVLNLYPTAKAVIGGMDYNRDSWGSGTLVTAYDLAAWRTVLAWDSSYGYMIVTHGNSVTIPQLKSYMTNIGLDPVNSIVLDGSGSTAMRVVRDNQVYWYGSPTHDRYIGNMVRVYGIDWFE</sequence>
<dbReference type="Pfam" id="PF09992">
    <property type="entry name" value="NAGPA"/>
    <property type="match status" value="1"/>
</dbReference>
<feature type="domain" description="Phosphodiester glycosidase" evidence="1">
    <location>
        <begin position="45"/>
        <end position="228"/>
    </location>
</feature>
<keyword evidence="2" id="KW-0378">Hydrolase</keyword>
<gene>
    <name evidence="2" type="ORF">ACFFK0_07055</name>
</gene>
<reference evidence="2 3" key="1">
    <citation type="submission" date="2024-09" db="EMBL/GenBank/DDBJ databases">
        <authorList>
            <person name="Sun Q."/>
            <person name="Mori K."/>
        </authorList>
    </citation>
    <scope>NUCLEOTIDE SEQUENCE [LARGE SCALE GENOMIC DNA]</scope>
    <source>
        <strain evidence="2 3">CCM 7759</strain>
    </source>
</reference>
<protein>
    <submittedName>
        <fullName evidence="2">Phosphodiester glycosidase family protein</fullName>
    </submittedName>
</protein>
<keyword evidence="3" id="KW-1185">Reference proteome</keyword>
<dbReference type="EMBL" id="JBHLWN010000027">
    <property type="protein sequence ID" value="MFC0212217.1"/>
    <property type="molecule type" value="Genomic_DNA"/>
</dbReference>
<keyword evidence="2" id="KW-0326">Glycosidase</keyword>